<dbReference type="RefSeq" id="WP_194094073.1">
    <property type="nucleotide sequence ID" value="NZ_JADFTZ010000001.1"/>
</dbReference>
<proteinExistence type="predicted"/>
<evidence type="ECO:0000313" key="2">
    <source>
        <dbReference type="EMBL" id="MBE9575994.1"/>
    </source>
</evidence>
<feature type="domain" description="IgGFc-binding protein N-terminal" evidence="1">
    <location>
        <begin position="137"/>
        <end position="433"/>
    </location>
</feature>
<organism evidence="2 3">
    <name type="scientific">Flavobacterium proteolyticum</name>
    <dbReference type="NCBI Taxonomy" id="2911683"/>
    <lineage>
        <taxon>Bacteria</taxon>
        <taxon>Pseudomonadati</taxon>
        <taxon>Bacteroidota</taxon>
        <taxon>Flavobacteriia</taxon>
        <taxon>Flavobacteriales</taxon>
        <taxon>Flavobacteriaceae</taxon>
        <taxon>Flavobacterium</taxon>
    </lineage>
</organism>
<gene>
    <name evidence="2" type="ORF">IM755_04660</name>
</gene>
<comment type="caution">
    <text evidence="2">The sequence shown here is derived from an EMBL/GenBank/DDBJ whole genome shotgun (WGS) entry which is preliminary data.</text>
</comment>
<dbReference type="InterPro" id="IPR026341">
    <property type="entry name" value="T9SS_type_B"/>
</dbReference>
<name>A0ABR9WT51_9FLAO</name>
<dbReference type="Pfam" id="PF17517">
    <property type="entry name" value="IgGFc_binding"/>
    <property type="match status" value="1"/>
</dbReference>
<dbReference type="NCBIfam" id="TIGR04131">
    <property type="entry name" value="Bac_Flav_CTERM"/>
    <property type="match status" value="1"/>
</dbReference>
<dbReference type="Pfam" id="PF13585">
    <property type="entry name" value="CHU_C"/>
    <property type="match status" value="1"/>
</dbReference>
<dbReference type="EMBL" id="JADFTZ010000001">
    <property type="protein sequence ID" value="MBE9575994.1"/>
    <property type="molecule type" value="Genomic_DNA"/>
</dbReference>
<evidence type="ECO:0000313" key="3">
    <source>
        <dbReference type="Proteomes" id="UP000656274"/>
    </source>
</evidence>
<sequence length="1149" mass="123810">MIKNIFITVVLLITSLGFSQLSNKHWIPPLHSRSEIAIQDHYLYLSTPEVTPFLVTVTDGNGAPFPGSPFSLSQATPVVITIGNGQPTKMFLDIADVNTVVSNCGIIAQGSKDFYASFRMRHTSHAETLISKGRPGIGTSFRLGCMINETLDNRKSFVNSVMATEDNTTVTLSNYNTGVIFTSGTGDITSDSQTFVLNEGQSVVFSGYSLYTDNLEGIIGALVSSDKPVAVNTGNALGGIDEGRGDFALDQIVSASQIGTEYIFIEGNGTPEMETPLIVAHEDGTEIFINDDTTPTATINAGQFYLVPNSRYQGTINRNIYVKTNKPVFAYQLLGGGNDTATSGMNFIPPLSCFFQNSVNIPAVDQIGSTSYTSDLMILTYSNATLTVNGNAIPTTQAQTVLGNTDWVTYRIGGVTGDVNVVSTGPLAVGVFGFLGNASGYAGYYSGFGSTPQDSDITVCSVSTANLFDAINGNPGTGGTWTVPVGGAPLNGNVFDATINIPGEYVYSFTKDCNASLTTISVKVNVTIQQAGNAGTNNAIAICRDNAPFDLFSLLGTGAQTGGIWSPALASGTGIFNPAVDTSGTYTYTIPSVGVCQGVSAVITVTNNPLPIISPITDLKECDNTADGNDTNGFVTFNLTTKNNEILGSQSGIVVTYHTDPNDAILGTNAITSIYTNSRIIYVRLTNTSTSCYSTTSFNLVVNPRPVVNNEVTLKQCDTDTDARTDFNLTEANVLISNNATYTFSYHNTQNGAENNTNLVTNEILFNAFNGAVVWARIVNSEGCYRTAKVNLIVSATTIAQSYRYQNEECDVFLNTSDPSGDGIHYFDLTGIENNLTSLFPSSQSYNFSYYLTETDAISEINRITDVTNFRNTIPNNQLIWVRMDSNLNNECVGLGPWLELIINPLPVIDLGVNFTLCLDPVTGIGSQIVDATPTVPGNYSYVWTPANPNGDSPLFDITAAGTYSVIVTNTITGCSETDSITATFSSEPESVYATLSTPAFSIGLSTITATAVGGFGTYEYSLNAIDWQSSPIFPNLPNGSYSIYVRDIQGCGLLQTNIIQTITYQNYFTPNNDGYNDKWNIYLPESYEGVIYIYDRYGKLLKQISPYGEGWDGTYNGNLLPSTDYWFKVEYLENNQKKEFKSHFSLKR</sequence>
<evidence type="ECO:0000259" key="1">
    <source>
        <dbReference type="Pfam" id="PF17517"/>
    </source>
</evidence>
<dbReference type="Proteomes" id="UP000656274">
    <property type="component" value="Unassembled WGS sequence"/>
</dbReference>
<accession>A0ABR9WT51</accession>
<reference evidence="2 3" key="1">
    <citation type="submission" date="2020-10" db="EMBL/GenBank/DDBJ databases">
        <title>The genome sequence of Flavobacterium aquaticum 1Y8A.</title>
        <authorList>
            <person name="Liu Y."/>
        </authorList>
    </citation>
    <scope>NUCLEOTIDE SEQUENCE [LARGE SCALE GENOMIC DNA]</scope>
    <source>
        <strain evidence="2 3">1Y8A</strain>
    </source>
</reference>
<dbReference type="InterPro" id="IPR035234">
    <property type="entry name" value="IgGFc-bd_N"/>
</dbReference>
<protein>
    <submittedName>
        <fullName evidence="2">T9SS type B sorting domain-containing protein</fullName>
    </submittedName>
</protein>
<keyword evidence="3" id="KW-1185">Reference proteome</keyword>